<sequence length="220" mass="24299">MMGRRLRAPNDLLRASQVTQVGAWSAYHRHLVEHMNKASELAKLAVLKDQLCRERHCNKSVRSNALFRTGDLVWILKPPRGKGITKLAHQWIGPARIDGDAGFDNWRVTRLDTREELVVHCAFLLSYHYPLGQKETVAVRILAELAEDEISNGVEREPTKNLSRQEVGGDQREAESTCVEAPSSEIPAALSRMTETGGDTAGRPGPAEPRAIAMATANGD</sequence>
<feature type="region of interest" description="Disordered" evidence="1">
    <location>
        <begin position="154"/>
        <end position="220"/>
    </location>
</feature>
<evidence type="ECO:0000313" key="3">
    <source>
        <dbReference type="Proteomes" id="UP001165121"/>
    </source>
</evidence>
<evidence type="ECO:0000313" key="2">
    <source>
        <dbReference type="EMBL" id="GMF63053.1"/>
    </source>
</evidence>
<protein>
    <submittedName>
        <fullName evidence="2">Unnamed protein product</fullName>
    </submittedName>
</protein>
<reference evidence="2" key="1">
    <citation type="submission" date="2023-04" db="EMBL/GenBank/DDBJ databases">
        <title>Phytophthora fragariaefolia NBRC 109709.</title>
        <authorList>
            <person name="Ichikawa N."/>
            <person name="Sato H."/>
            <person name="Tonouchi N."/>
        </authorList>
    </citation>
    <scope>NUCLEOTIDE SEQUENCE</scope>
    <source>
        <strain evidence="2">NBRC 109709</strain>
    </source>
</reference>
<keyword evidence="3" id="KW-1185">Reference proteome</keyword>
<dbReference type="EMBL" id="BSXT01006785">
    <property type="protein sequence ID" value="GMF63053.1"/>
    <property type="molecule type" value="Genomic_DNA"/>
</dbReference>
<dbReference type="OrthoDB" id="127898at2759"/>
<comment type="caution">
    <text evidence="2">The sequence shown here is derived from an EMBL/GenBank/DDBJ whole genome shotgun (WGS) entry which is preliminary data.</text>
</comment>
<organism evidence="2 3">
    <name type="scientific">Phytophthora fragariaefolia</name>
    <dbReference type="NCBI Taxonomy" id="1490495"/>
    <lineage>
        <taxon>Eukaryota</taxon>
        <taxon>Sar</taxon>
        <taxon>Stramenopiles</taxon>
        <taxon>Oomycota</taxon>
        <taxon>Peronosporomycetes</taxon>
        <taxon>Peronosporales</taxon>
        <taxon>Peronosporaceae</taxon>
        <taxon>Phytophthora</taxon>
    </lineage>
</organism>
<name>A0A9W6YH34_9STRA</name>
<gene>
    <name evidence="2" type="ORF">Pfra01_002752600</name>
</gene>
<proteinExistence type="predicted"/>
<accession>A0A9W6YH34</accession>
<dbReference type="AlphaFoldDB" id="A0A9W6YH34"/>
<dbReference type="Proteomes" id="UP001165121">
    <property type="component" value="Unassembled WGS sequence"/>
</dbReference>
<evidence type="ECO:0000256" key="1">
    <source>
        <dbReference type="SAM" id="MobiDB-lite"/>
    </source>
</evidence>